<evidence type="ECO:0000256" key="2">
    <source>
        <dbReference type="ARBA" id="ARBA00022692"/>
    </source>
</evidence>
<dbReference type="Proteomes" id="UP000664534">
    <property type="component" value="Unassembled WGS sequence"/>
</dbReference>
<dbReference type="OrthoDB" id="10021397at2759"/>
<evidence type="ECO:0000256" key="4">
    <source>
        <dbReference type="ARBA" id="ARBA00023136"/>
    </source>
</evidence>
<dbReference type="EMBL" id="CAJPDT010000104">
    <property type="protein sequence ID" value="CAF9938024.1"/>
    <property type="molecule type" value="Genomic_DNA"/>
</dbReference>
<feature type="transmembrane region" description="Helical" evidence="6">
    <location>
        <begin position="196"/>
        <end position="215"/>
    </location>
</feature>
<accession>A0A8H3GAQ4</accession>
<evidence type="ECO:0000256" key="5">
    <source>
        <dbReference type="SAM" id="MobiDB-lite"/>
    </source>
</evidence>
<evidence type="ECO:0000256" key="3">
    <source>
        <dbReference type="ARBA" id="ARBA00022989"/>
    </source>
</evidence>
<sequence length="390" mass="41391">METDNPVTAAMSSSQHTSTSQIEKEGTLSRAHSRQTSQHETEKNTVETTPLDEAEALDNLSDEPIYPQGAKLGIIVASLCLSVFCVALDNTIIATAIPKITDHFKALDDVGWYGAGRIIALFVVFGVLAVAFAIVQLWKGDNATVPPRILKKRSIAFGAWFVFCVGGSFFVLVYYLPIWFQAIKGVSAVESGIRNLPMILGLVIVSIVSGILITVFGYYTPWMILSSLLMAVGAGLMSTFKVGTGHSMWIGFQALYGFGVGAGLQQGMIAAQTVCTLDDVPTAVAIMNFCSTLGGALFIAVGQNIFTNRLSTNLATDVPILNPSIVLNTGATSLRDAVGSASLEGVLKAYNDALTHTYYVSVAVACLSIIGALGMEWKSVKGKKTEAVAS</sequence>
<feature type="transmembrane region" description="Helical" evidence="6">
    <location>
        <begin position="155"/>
        <end position="176"/>
    </location>
</feature>
<evidence type="ECO:0000313" key="8">
    <source>
        <dbReference type="Proteomes" id="UP000664534"/>
    </source>
</evidence>
<dbReference type="GO" id="GO:0022857">
    <property type="term" value="F:transmembrane transporter activity"/>
    <property type="evidence" value="ECO:0007669"/>
    <property type="project" value="InterPro"/>
</dbReference>
<feature type="transmembrane region" description="Helical" evidence="6">
    <location>
        <begin position="285"/>
        <end position="306"/>
    </location>
</feature>
<reference evidence="7" key="1">
    <citation type="submission" date="2021-03" db="EMBL/GenBank/DDBJ databases">
        <authorList>
            <person name="Tagirdzhanova G."/>
        </authorList>
    </citation>
    <scope>NUCLEOTIDE SEQUENCE</scope>
</reference>
<evidence type="ECO:0000256" key="1">
    <source>
        <dbReference type="ARBA" id="ARBA00004141"/>
    </source>
</evidence>
<feature type="compositionally biased region" description="Polar residues" evidence="5">
    <location>
        <begin position="10"/>
        <end position="21"/>
    </location>
</feature>
<proteinExistence type="predicted"/>
<protein>
    <submittedName>
        <fullName evidence="7">Uncharacterized protein</fullName>
    </submittedName>
</protein>
<feature type="transmembrane region" description="Helical" evidence="6">
    <location>
        <begin position="356"/>
        <end position="375"/>
    </location>
</feature>
<comment type="caution">
    <text evidence="7">The sequence shown here is derived from an EMBL/GenBank/DDBJ whole genome shotgun (WGS) entry which is preliminary data.</text>
</comment>
<dbReference type="AlphaFoldDB" id="A0A8H3GAQ4"/>
<dbReference type="Gene3D" id="1.20.1250.20">
    <property type="entry name" value="MFS general substrate transporter like domains"/>
    <property type="match status" value="1"/>
</dbReference>
<dbReference type="FunFam" id="1.20.1250.20:FF:000196">
    <property type="entry name" value="MFS toxin efflux pump (AflT)"/>
    <property type="match status" value="1"/>
</dbReference>
<gene>
    <name evidence="7" type="ORF">IMSHALPRED_000629</name>
</gene>
<feature type="transmembrane region" description="Helical" evidence="6">
    <location>
        <begin position="72"/>
        <end position="97"/>
    </location>
</feature>
<dbReference type="InterPro" id="IPR036259">
    <property type="entry name" value="MFS_trans_sf"/>
</dbReference>
<feature type="transmembrane region" description="Helical" evidence="6">
    <location>
        <begin position="222"/>
        <end position="240"/>
    </location>
</feature>
<feature type="region of interest" description="Disordered" evidence="5">
    <location>
        <begin position="1"/>
        <end position="51"/>
    </location>
</feature>
<keyword evidence="8" id="KW-1185">Reference proteome</keyword>
<feature type="transmembrane region" description="Helical" evidence="6">
    <location>
        <begin position="246"/>
        <end position="264"/>
    </location>
</feature>
<feature type="transmembrane region" description="Helical" evidence="6">
    <location>
        <begin position="117"/>
        <end position="135"/>
    </location>
</feature>
<dbReference type="PANTHER" id="PTHR23501:SF201">
    <property type="entry name" value="MFS AFLATOXIN EFFLUX PUMP"/>
    <property type="match status" value="1"/>
</dbReference>
<keyword evidence="2 6" id="KW-0812">Transmembrane</keyword>
<dbReference type="Pfam" id="PF07690">
    <property type="entry name" value="MFS_1"/>
    <property type="match status" value="1"/>
</dbReference>
<keyword evidence="4 6" id="KW-0472">Membrane</keyword>
<name>A0A8H3GAQ4_9LECA</name>
<evidence type="ECO:0000313" key="7">
    <source>
        <dbReference type="EMBL" id="CAF9938024.1"/>
    </source>
</evidence>
<comment type="subcellular location">
    <subcellularLocation>
        <location evidence="1">Membrane</location>
        <topology evidence="1">Multi-pass membrane protein</topology>
    </subcellularLocation>
</comment>
<dbReference type="SUPFAM" id="SSF103473">
    <property type="entry name" value="MFS general substrate transporter"/>
    <property type="match status" value="1"/>
</dbReference>
<keyword evidence="3 6" id="KW-1133">Transmembrane helix</keyword>
<dbReference type="InterPro" id="IPR011701">
    <property type="entry name" value="MFS"/>
</dbReference>
<dbReference type="PANTHER" id="PTHR23501">
    <property type="entry name" value="MAJOR FACILITATOR SUPERFAMILY"/>
    <property type="match status" value="1"/>
</dbReference>
<dbReference type="GO" id="GO:0005886">
    <property type="term" value="C:plasma membrane"/>
    <property type="evidence" value="ECO:0007669"/>
    <property type="project" value="TreeGrafter"/>
</dbReference>
<evidence type="ECO:0000256" key="6">
    <source>
        <dbReference type="SAM" id="Phobius"/>
    </source>
</evidence>
<organism evidence="7 8">
    <name type="scientific">Imshaugia aleurites</name>
    <dbReference type="NCBI Taxonomy" id="172621"/>
    <lineage>
        <taxon>Eukaryota</taxon>
        <taxon>Fungi</taxon>
        <taxon>Dikarya</taxon>
        <taxon>Ascomycota</taxon>
        <taxon>Pezizomycotina</taxon>
        <taxon>Lecanoromycetes</taxon>
        <taxon>OSLEUM clade</taxon>
        <taxon>Lecanoromycetidae</taxon>
        <taxon>Lecanorales</taxon>
        <taxon>Lecanorineae</taxon>
        <taxon>Parmeliaceae</taxon>
        <taxon>Imshaugia</taxon>
    </lineage>
</organism>